<feature type="domain" description="SPOR" evidence="2">
    <location>
        <begin position="281"/>
        <end position="358"/>
    </location>
</feature>
<feature type="region of interest" description="Disordered" evidence="1">
    <location>
        <begin position="236"/>
        <end position="285"/>
    </location>
</feature>
<evidence type="ECO:0000259" key="2">
    <source>
        <dbReference type="PROSITE" id="PS51724"/>
    </source>
</evidence>
<comment type="caution">
    <text evidence="3">The sequence shown here is derived from an EMBL/GenBank/DDBJ whole genome shotgun (WGS) entry which is preliminary data.</text>
</comment>
<organism evidence="3 4">
    <name type="scientific">Candidatus Avitreponema avistercoris</name>
    <dbReference type="NCBI Taxonomy" id="2840705"/>
    <lineage>
        <taxon>Bacteria</taxon>
        <taxon>Pseudomonadati</taxon>
        <taxon>Spirochaetota</taxon>
        <taxon>Spirochaetia</taxon>
        <taxon>Spirochaetales</taxon>
        <taxon>Candidatus Avitreponema</taxon>
    </lineage>
</organism>
<sequence>MSAARLPLSAVFFSLLFSGILLPVFAEPSSASPPPAADPAAAFAAALEQAGDQDVSGAFADALRAFPEGEDRRQLLVWFADYEERSNRFDRAAEYYTLAAETPPVDFPLYLDAARCLLYMNETAQASARIQTVLLECLDAGVLARARFYAVCVRLSDGDSAGAFSQIRTYLGNGIFTPYFPQMLFLLWYAGGDRAARDQLLERWPSSMEAAVVRGEAVLAPQAFWYLMPSERARLAGGTPSQAAEPAETAEADADAVPGTGHAPVVSAAGQDPADASGSPDPVEAGIWQQTGFFRSRANAEAQAEELAKAGFRVFIRQENRSDGGVFFSVLVPEDRSGTTALRLKDKGFESYLVTEEN</sequence>
<dbReference type="GO" id="GO:0042834">
    <property type="term" value="F:peptidoglycan binding"/>
    <property type="evidence" value="ECO:0007669"/>
    <property type="project" value="InterPro"/>
</dbReference>
<dbReference type="SUPFAM" id="SSF48452">
    <property type="entry name" value="TPR-like"/>
    <property type="match status" value="1"/>
</dbReference>
<dbReference type="Proteomes" id="UP000823616">
    <property type="component" value="Unassembled WGS sequence"/>
</dbReference>
<proteinExistence type="predicted"/>
<dbReference type="EMBL" id="JADIMS010000044">
    <property type="protein sequence ID" value="MBO8450005.1"/>
    <property type="molecule type" value="Genomic_DNA"/>
</dbReference>
<evidence type="ECO:0000313" key="3">
    <source>
        <dbReference type="EMBL" id="MBO8450005.1"/>
    </source>
</evidence>
<evidence type="ECO:0000313" key="4">
    <source>
        <dbReference type="Proteomes" id="UP000823616"/>
    </source>
</evidence>
<evidence type="ECO:0000256" key="1">
    <source>
        <dbReference type="SAM" id="MobiDB-lite"/>
    </source>
</evidence>
<gene>
    <name evidence="3" type="ORF">IAA96_02760</name>
</gene>
<dbReference type="SUPFAM" id="SSF110997">
    <property type="entry name" value="Sporulation related repeat"/>
    <property type="match status" value="1"/>
</dbReference>
<dbReference type="InterPro" id="IPR036680">
    <property type="entry name" value="SPOR-like_sf"/>
</dbReference>
<dbReference type="Pfam" id="PF05036">
    <property type="entry name" value="SPOR"/>
    <property type="match status" value="1"/>
</dbReference>
<dbReference type="AlphaFoldDB" id="A0A9D9ENV5"/>
<name>A0A9D9ENV5_9SPIR</name>
<dbReference type="InterPro" id="IPR011990">
    <property type="entry name" value="TPR-like_helical_dom_sf"/>
</dbReference>
<accession>A0A9D9ENV5</accession>
<dbReference type="Gene3D" id="3.30.70.1070">
    <property type="entry name" value="Sporulation related repeat"/>
    <property type="match status" value="1"/>
</dbReference>
<protein>
    <submittedName>
        <fullName evidence="3">SPOR domain-containing protein</fullName>
    </submittedName>
</protein>
<reference evidence="3" key="1">
    <citation type="submission" date="2020-10" db="EMBL/GenBank/DDBJ databases">
        <authorList>
            <person name="Gilroy R."/>
        </authorList>
    </citation>
    <scope>NUCLEOTIDE SEQUENCE</scope>
    <source>
        <strain evidence="3">B3-4054</strain>
    </source>
</reference>
<dbReference type="InterPro" id="IPR007730">
    <property type="entry name" value="SPOR-like_dom"/>
</dbReference>
<reference evidence="3" key="2">
    <citation type="journal article" date="2021" name="PeerJ">
        <title>Extensive microbial diversity within the chicken gut microbiome revealed by metagenomics and culture.</title>
        <authorList>
            <person name="Gilroy R."/>
            <person name="Ravi A."/>
            <person name="Getino M."/>
            <person name="Pursley I."/>
            <person name="Horton D.L."/>
            <person name="Alikhan N.F."/>
            <person name="Baker D."/>
            <person name="Gharbi K."/>
            <person name="Hall N."/>
            <person name="Watson M."/>
            <person name="Adriaenssens E.M."/>
            <person name="Foster-Nyarko E."/>
            <person name="Jarju S."/>
            <person name="Secka A."/>
            <person name="Antonio M."/>
            <person name="Oren A."/>
            <person name="Chaudhuri R.R."/>
            <person name="La Ragione R."/>
            <person name="Hildebrand F."/>
            <person name="Pallen M.J."/>
        </authorList>
    </citation>
    <scope>NUCLEOTIDE SEQUENCE</scope>
    <source>
        <strain evidence="3">B3-4054</strain>
    </source>
</reference>
<dbReference type="PROSITE" id="PS51724">
    <property type="entry name" value="SPOR"/>
    <property type="match status" value="1"/>
</dbReference>